<organism evidence="1 2">
    <name type="scientific">Methanobacterium paludis (strain DSM 25820 / JCM 18151 / SWAN1)</name>
    <dbReference type="NCBI Taxonomy" id="868131"/>
    <lineage>
        <taxon>Archaea</taxon>
        <taxon>Methanobacteriati</taxon>
        <taxon>Methanobacteriota</taxon>
        <taxon>Methanomada group</taxon>
        <taxon>Methanobacteria</taxon>
        <taxon>Methanobacteriales</taxon>
        <taxon>Methanobacteriaceae</taxon>
        <taxon>Methanobacterium</taxon>
    </lineage>
</organism>
<dbReference type="InterPro" id="IPR011050">
    <property type="entry name" value="Pectin_lyase_fold/virulence"/>
</dbReference>
<dbReference type="InterPro" id="IPR012334">
    <property type="entry name" value="Pectin_lyas_fold"/>
</dbReference>
<dbReference type="RefSeq" id="WP_013824816.1">
    <property type="nucleotide sequence ID" value="NC_015574.1"/>
</dbReference>
<sequence>MMIKLARNHKIITYMLPLIGLLFAFSFCMGPVAAADNVTNNSSTNSTNWYVYSNQTIQDAVNNAAPGDTIIVNEGTYNENVILDKTDLTVKTNGNVTVQAANPSQPCFTLNSNATNAVIEGFTIIGSNNAGIYLNNTSNCLFKLFNFRKHNI</sequence>
<dbReference type="HOGENOM" id="CLU_1718237_0_0_2"/>
<keyword evidence="2" id="KW-1185">Reference proteome</keyword>
<dbReference type="eggNOG" id="arCOG02552">
    <property type="taxonomic scope" value="Archaea"/>
</dbReference>
<dbReference type="Proteomes" id="UP000009231">
    <property type="component" value="Chromosome"/>
</dbReference>
<proteinExistence type="predicted"/>
<accession>F6D2F7</accession>
<protein>
    <submittedName>
        <fullName evidence="1">Cell surface glycoprotein (S-layer protein)</fullName>
    </submittedName>
</protein>
<name>F6D2F7_METPW</name>
<dbReference type="SUPFAM" id="SSF51126">
    <property type="entry name" value="Pectin lyase-like"/>
    <property type="match status" value="1"/>
</dbReference>
<reference evidence="1 2" key="1">
    <citation type="journal article" date="2014" name="Int. J. Syst. Evol. Microbiol.">
        <title>Methanobacterium paludis sp. nov. and a novel strain of Methanobacterium lacus isolated from northern peatlands.</title>
        <authorList>
            <person name="Cadillo-Quiroz H."/>
            <person name="Brauer S.L."/>
            <person name="Goodson N."/>
            <person name="Yavitt J.B."/>
            <person name="Zinder S.H."/>
        </authorList>
    </citation>
    <scope>NUCLEOTIDE SEQUENCE [LARGE SCALE GENOMIC DNA]</scope>
    <source>
        <strain evidence="2">DSM 25820 / JCM 18151 / SWAN1</strain>
    </source>
</reference>
<evidence type="ECO:0000313" key="1">
    <source>
        <dbReference type="EMBL" id="AEG17314.1"/>
    </source>
</evidence>
<gene>
    <name evidence="1" type="ordered locus">MSWAN_0268</name>
</gene>
<dbReference type="Gene3D" id="2.160.20.10">
    <property type="entry name" value="Single-stranded right-handed beta-helix, Pectin lyase-like"/>
    <property type="match status" value="1"/>
</dbReference>
<dbReference type="OrthoDB" id="78483at2157"/>
<dbReference type="AlphaFoldDB" id="F6D2F7"/>
<dbReference type="KEGG" id="mew:MSWAN_0268"/>
<dbReference type="STRING" id="868131.MSWAN_0268"/>
<evidence type="ECO:0000313" key="2">
    <source>
        <dbReference type="Proteomes" id="UP000009231"/>
    </source>
</evidence>
<dbReference type="GeneID" id="10667752"/>
<dbReference type="EMBL" id="CP002772">
    <property type="protein sequence ID" value="AEG17314.1"/>
    <property type="molecule type" value="Genomic_DNA"/>
</dbReference>